<dbReference type="PANTHER" id="PTHR36440">
    <property type="entry name" value="PUTATIVE (AFU_ORTHOLOGUE AFUA_8G07350)-RELATED"/>
    <property type="match status" value="1"/>
</dbReference>
<dbReference type="EMBL" id="JTCM02000101">
    <property type="protein sequence ID" value="NEU76255.1"/>
    <property type="molecule type" value="Genomic_DNA"/>
</dbReference>
<evidence type="ECO:0000313" key="2">
    <source>
        <dbReference type="EMBL" id="NEU76255.1"/>
    </source>
</evidence>
<evidence type="ECO:0000313" key="3">
    <source>
        <dbReference type="Proteomes" id="UP000031549"/>
    </source>
</evidence>
<sequence>MTVNSKPTYFALGDFYTFLATGEDTDGKYSLTEMMLQPQSVAPAHIHDSYEEAHYILEGEVEYQLDDKTIVATPGTFLQFPIGQAHAFKNVTSQPAKILAFATPPGGEQFFAEVGQKVNLPMSEEEKQKLLVPPIAADFEKALELAVTKYRVQFAPQL</sequence>
<protein>
    <submittedName>
        <fullName evidence="2">Cupin domain-containing protein</fullName>
    </submittedName>
</protein>
<evidence type="ECO:0000259" key="1">
    <source>
        <dbReference type="Pfam" id="PF07883"/>
    </source>
</evidence>
<dbReference type="SUPFAM" id="SSF51182">
    <property type="entry name" value="RmlC-like cupins"/>
    <property type="match status" value="1"/>
</dbReference>
<dbReference type="Proteomes" id="UP000031549">
    <property type="component" value="Unassembled WGS sequence"/>
</dbReference>
<dbReference type="InterPro" id="IPR014710">
    <property type="entry name" value="RmlC-like_jellyroll"/>
</dbReference>
<dbReference type="InterPro" id="IPR013096">
    <property type="entry name" value="Cupin_2"/>
</dbReference>
<dbReference type="InterPro" id="IPR011051">
    <property type="entry name" value="RmlC_Cupin_sf"/>
</dbReference>
<feature type="domain" description="Cupin type-2" evidence="1">
    <location>
        <begin position="33"/>
        <end position="100"/>
    </location>
</feature>
<dbReference type="Pfam" id="PF07883">
    <property type="entry name" value="Cupin_2"/>
    <property type="match status" value="1"/>
</dbReference>
<dbReference type="PANTHER" id="PTHR36440:SF1">
    <property type="entry name" value="PUTATIVE (AFU_ORTHOLOGUE AFUA_8G07350)-RELATED"/>
    <property type="match status" value="1"/>
</dbReference>
<comment type="caution">
    <text evidence="2">The sequence shown here is derived from an EMBL/GenBank/DDBJ whole genome shotgun (WGS) entry which is preliminary data.</text>
</comment>
<dbReference type="InterPro" id="IPR053146">
    <property type="entry name" value="QDO-like"/>
</dbReference>
<name>A0A846HG04_9CYAN</name>
<dbReference type="AlphaFoldDB" id="A0A846HG04"/>
<keyword evidence="3" id="KW-1185">Reference proteome</keyword>
<gene>
    <name evidence="2" type="ORF">PI95_027940</name>
</gene>
<reference evidence="2 3" key="1">
    <citation type="journal article" date="2015" name="Genome Announc.">
        <title>Draft Genome Sequence of Cyanobacterium Hassallia byssoidea Strain VB512170, Isolated from Monuments in India.</title>
        <authorList>
            <person name="Singh D."/>
            <person name="Chandrababunaidu M.M."/>
            <person name="Panda A."/>
            <person name="Sen D."/>
            <person name="Bhattacharyya S."/>
            <person name="Adhikary S.P."/>
            <person name="Tripathy S."/>
        </authorList>
    </citation>
    <scope>NUCLEOTIDE SEQUENCE [LARGE SCALE GENOMIC DNA]</scope>
    <source>
        <strain evidence="2 3">VB512170</strain>
    </source>
</reference>
<proteinExistence type="predicted"/>
<accession>A0A846HG04</accession>
<organism evidence="2 3">
    <name type="scientific">Hassallia byssoidea VB512170</name>
    <dbReference type="NCBI Taxonomy" id="1304833"/>
    <lineage>
        <taxon>Bacteria</taxon>
        <taxon>Bacillati</taxon>
        <taxon>Cyanobacteriota</taxon>
        <taxon>Cyanophyceae</taxon>
        <taxon>Nostocales</taxon>
        <taxon>Tolypothrichaceae</taxon>
        <taxon>Hassallia</taxon>
    </lineage>
</organism>
<dbReference type="RefSeq" id="WP_039742163.1">
    <property type="nucleotide sequence ID" value="NZ_JTCM02000101.1"/>
</dbReference>
<dbReference type="Gene3D" id="2.60.120.10">
    <property type="entry name" value="Jelly Rolls"/>
    <property type="match status" value="1"/>
</dbReference>